<name>A0A1L9UW60_ASPBC</name>
<dbReference type="RefSeq" id="XP_067483128.1">
    <property type="nucleotide sequence ID" value="XM_067629498.1"/>
</dbReference>
<organism evidence="4 5">
    <name type="scientific">Aspergillus brasiliensis (strain CBS 101740 / IMI 381727 / IBT 21946)</name>
    <dbReference type="NCBI Taxonomy" id="767769"/>
    <lineage>
        <taxon>Eukaryota</taxon>
        <taxon>Fungi</taxon>
        <taxon>Dikarya</taxon>
        <taxon>Ascomycota</taxon>
        <taxon>Pezizomycotina</taxon>
        <taxon>Eurotiomycetes</taxon>
        <taxon>Eurotiomycetidae</taxon>
        <taxon>Eurotiales</taxon>
        <taxon>Aspergillaceae</taxon>
        <taxon>Aspergillus</taxon>
        <taxon>Aspergillus subgen. Circumdati</taxon>
    </lineage>
</organism>
<gene>
    <name evidence="4" type="ORF">ASPBRDRAFT_84380</name>
</gene>
<dbReference type="STRING" id="767769.A0A1L9UW60"/>
<dbReference type="VEuPathDB" id="FungiDB:ASPBRDRAFT_84380"/>
<keyword evidence="1" id="KW-0677">Repeat</keyword>
<evidence type="ECO:0000313" key="5">
    <source>
        <dbReference type="Proteomes" id="UP000184499"/>
    </source>
</evidence>
<dbReference type="PROSITE" id="PS50297">
    <property type="entry name" value="ANK_REP_REGION"/>
    <property type="match status" value="1"/>
</dbReference>
<evidence type="ECO:0000256" key="3">
    <source>
        <dbReference type="PROSITE-ProRule" id="PRU00023"/>
    </source>
</evidence>
<evidence type="ECO:0000313" key="4">
    <source>
        <dbReference type="EMBL" id="OJJ75881.1"/>
    </source>
</evidence>
<dbReference type="PANTHER" id="PTHR24198:SF165">
    <property type="entry name" value="ANKYRIN REPEAT-CONTAINING PROTEIN-RELATED"/>
    <property type="match status" value="1"/>
</dbReference>
<dbReference type="SMART" id="SM00248">
    <property type="entry name" value="ANK"/>
    <property type="match status" value="3"/>
</dbReference>
<feature type="repeat" description="ANK" evidence="3">
    <location>
        <begin position="33"/>
        <end position="65"/>
    </location>
</feature>
<dbReference type="SUPFAM" id="SSF48403">
    <property type="entry name" value="Ankyrin repeat"/>
    <property type="match status" value="1"/>
</dbReference>
<accession>A0A1L9UW60</accession>
<dbReference type="OMA" id="ADCKDST"/>
<evidence type="ECO:0000256" key="2">
    <source>
        <dbReference type="ARBA" id="ARBA00023043"/>
    </source>
</evidence>
<dbReference type="Proteomes" id="UP000184499">
    <property type="component" value="Unassembled WGS sequence"/>
</dbReference>
<dbReference type="AlphaFoldDB" id="A0A1L9UW60"/>
<evidence type="ECO:0000256" key="1">
    <source>
        <dbReference type="ARBA" id="ARBA00022737"/>
    </source>
</evidence>
<dbReference type="InterPro" id="IPR002110">
    <property type="entry name" value="Ankyrin_rpt"/>
</dbReference>
<keyword evidence="2 3" id="KW-0040">ANK repeat</keyword>
<proteinExistence type="predicted"/>
<dbReference type="PANTHER" id="PTHR24198">
    <property type="entry name" value="ANKYRIN REPEAT AND PROTEIN KINASE DOMAIN-CONTAINING PROTEIN"/>
    <property type="match status" value="1"/>
</dbReference>
<dbReference type="GeneID" id="93581985"/>
<feature type="non-terminal residue" evidence="4">
    <location>
        <position position="1"/>
    </location>
</feature>
<dbReference type="Pfam" id="PF12796">
    <property type="entry name" value="Ank_2"/>
    <property type="match status" value="1"/>
</dbReference>
<dbReference type="Gene3D" id="1.25.40.20">
    <property type="entry name" value="Ankyrin repeat-containing domain"/>
    <property type="match status" value="1"/>
</dbReference>
<protein>
    <submittedName>
        <fullName evidence="4">Uncharacterized protein</fullName>
    </submittedName>
</protein>
<dbReference type="PROSITE" id="PS50088">
    <property type="entry name" value="ANK_REPEAT"/>
    <property type="match status" value="2"/>
</dbReference>
<reference evidence="5" key="1">
    <citation type="journal article" date="2017" name="Genome Biol.">
        <title>Comparative genomics reveals high biological diversity and specific adaptations in the industrially and medically important fungal genus Aspergillus.</title>
        <authorList>
            <person name="de Vries R.P."/>
            <person name="Riley R."/>
            <person name="Wiebenga A."/>
            <person name="Aguilar-Osorio G."/>
            <person name="Amillis S."/>
            <person name="Uchima C.A."/>
            <person name="Anderluh G."/>
            <person name="Asadollahi M."/>
            <person name="Askin M."/>
            <person name="Barry K."/>
            <person name="Battaglia E."/>
            <person name="Bayram O."/>
            <person name="Benocci T."/>
            <person name="Braus-Stromeyer S.A."/>
            <person name="Caldana C."/>
            <person name="Canovas D."/>
            <person name="Cerqueira G.C."/>
            <person name="Chen F."/>
            <person name="Chen W."/>
            <person name="Choi C."/>
            <person name="Clum A."/>
            <person name="Dos Santos R.A."/>
            <person name="Damasio A.R."/>
            <person name="Diallinas G."/>
            <person name="Emri T."/>
            <person name="Fekete E."/>
            <person name="Flipphi M."/>
            <person name="Freyberg S."/>
            <person name="Gallo A."/>
            <person name="Gournas C."/>
            <person name="Habgood R."/>
            <person name="Hainaut M."/>
            <person name="Harispe M.L."/>
            <person name="Henrissat B."/>
            <person name="Hilden K.S."/>
            <person name="Hope R."/>
            <person name="Hossain A."/>
            <person name="Karabika E."/>
            <person name="Karaffa L."/>
            <person name="Karanyi Z."/>
            <person name="Krasevec N."/>
            <person name="Kuo A."/>
            <person name="Kusch H."/>
            <person name="LaButti K."/>
            <person name="Lagendijk E.L."/>
            <person name="Lapidus A."/>
            <person name="Levasseur A."/>
            <person name="Lindquist E."/>
            <person name="Lipzen A."/>
            <person name="Logrieco A.F."/>
            <person name="MacCabe A."/>
            <person name="Maekelae M.R."/>
            <person name="Malavazi I."/>
            <person name="Melin P."/>
            <person name="Meyer V."/>
            <person name="Mielnichuk N."/>
            <person name="Miskei M."/>
            <person name="Molnar A.P."/>
            <person name="Mule G."/>
            <person name="Ngan C.Y."/>
            <person name="Orejas M."/>
            <person name="Orosz E."/>
            <person name="Ouedraogo J.P."/>
            <person name="Overkamp K.M."/>
            <person name="Park H.-S."/>
            <person name="Perrone G."/>
            <person name="Piumi F."/>
            <person name="Punt P.J."/>
            <person name="Ram A.F."/>
            <person name="Ramon A."/>
            <person name="Rauscher S."/>
            <person name="Record E."/>
            <person name="Riano-Pachon D.M."/>
            <person name="Robert V."/>
            <person name="Roehrig J."/>
            <person name="Ruller R."/>
            <person name="Salamov A."/>
            <person name="Salih N.S."/>
            <person name="Samson R.A."/>
            <person name="Sandor E."/>
            <person name="Sanguinetti M."/>
            <person name="Schuetze T."/>
            <person name="Sepcic K."/>
            <person name="Shelest E."/>
            <person name="Sherlock G."/>
            <person name="Sophianopoulou V."/>
            <person name="Squina F.M."/>
            <person name="Sun H."/>
            <person name="Susca A."/>
            <person name="Todd R.B."/>
            <person name="Tsang A."/>
            <person name="Unkles S.E."/>
            <person name="van de Wiele N."/>
            <person name="van Rossen-Uffink D."/>
            <person name="Oliveira J.V."/>
            <person name="Vesth T.C."/>
            <person name="Visser J."/>
            <person name="Yu J.-H."/>
            <person name="Zhou M."/>
            <person name="Andersen M.R."/>
            <person name="Archer D.B."/>
            <person name="Baker S.E."/>
            <person name="Benoit I."/>
            <person name="Brakhage A.A."/>
            <person name="Braus G.H."/>
            <person name="Fischer R."/>
            <person name="Frisvad J.C."/>
            <person name="Goldman G.H."/>
            <person name="Houbraken J."/>
            <person name="Oakley B."/>
            <person name="Pocsi I."/>
            <person name="Scazzocchio C."/>
            <person name="Seiboth B."/>
            <person name="vanKuyk P.A."/>
            <person name="Wortman J."/>
            <person name="Dyer P.S."/>
            <person name="Grigoriev I.V."/>
        </authorList>
    </citation>
    <scope>NUCLEOTIDE SEQUENCE [LARGE SCALE GENOMIC DNA]</scope>
    <source>
        <strain evidence="5">CBS 101740 / IMI 381727 / IBT 21946</strain>
    </source>
</reference>
<dbReference type="InterPro" id="IPR036770">
    <property type="entry name" value="Ankyrin_rpt-contain_sf"/>
</dbReference>
<dbReference type="OrthoDB" id="341259at2759"/>
<dbReference type="PRINTS" id="PR01415">
    <property type="entry name" value="ANKYRIN"/>
</dbReference>
<feature type="non-terminal residue" evidence="4">
    <location>
        <position position="97"/>
    </location>
</feature>
<dbReference type="EMBL" id="KV878680">
    <property type="protein sequence ID" value="OJJ75881.1"/>
    <property type="molecule type" value="Genomic_DNA"/>
</dbReference>
<sequence>TPFFWAAAEGHDKVLQLLLGTGAVDPNIKDAKRGQSAICAAAEGGHESVVARLLGVGVDCHAADSQGKTPLAYAVEKGSASILDILLKAGADPNVKD</sequence>
<keyword evidence="5" id="KW-1185">Reference proteome</keyword>
<feature type="repeat" description="ANK" evidence="3">
    <location>
        <begin position="66"/>
        <end position="97"/>
    </location>
</feature>